<organism evidence="1">
    <name type="scientific">marine sediment metagenome</name>
    <dbReference type="NCBI Taxonomy" id="412755"/>
    <lineage>
        <taxon>unclassified sequences</taxon>
        <taxon>metagenomes</taxon>
        <taxon>ecological metagenomes</taxon>
    </lineage>
</organism>
<gene>
    <name evidence="1" type="ORF">LCGC14_1717270</name>
</gene>
<proteinExistence type="predicted"/>
<accession>A0A0F9KDC7</accession>
<sequence length="153" mass="17860">MSIVQIVPIIDDSMRGLCVKTYYNHPKGCPNFNKRSDCPPKALLLHKILDLSKPIYVVYNIFNLYGHVKSMRNKYPNWSQRQLENCLYWQGKARKQLRIRVNNFLKNNENQHVLYCPEACGVNITETMKSISIELEWPPKTFTYQVALIGTPI</sequence>
<evidence type="ECO:0000313" key="1">
    <source>
        <dbReference type="EMBL" id="KKM13330.1"/>
    </source>
</evidence>
<dbReference type="AlphaFoldDB" id="A0A0F9KDC7"/>
<dbReference type="EMBL" id="LAZR01015403">
    <property type="protein sequence ID" value="KKM13330.1"/>
    <property type="molecule type" value="Genomic_DNA"/>
</dbReference>
<name>A0A0F9KDC7_9ZZZZ</name>
<protein>
    <submittedName>
        <fullName evidence="1">Uncharacterized protein</fullName>
    </submittedName>
</protein>
<reference evidence="1" key="1">
    <citation type="journal article" date="2015" name="Nature">
        <title>Complex archaea that bridge the gap between prokaryotes and eukaryotes.</title>
        <authorList>
            <person name="Spang A."/>
            <person name="Saw J.H."/>
            <person name="Jorgensen S.L."/>
            <person name="Zaremba-Niedzwiedzka K."/>
            <person name="Martijn J."/>
            <person name="Lind A.E."/>
            <person name="van Eijk R."/>
            <person name="Schleper C."/>
            <person name="Guy L."/>
            <person name="Ettema T.J."/>
        </authorList>
    </citation>
    <scope>NUCLEOTIDE SEQUENCE</scope>
</reference>
<comment type="caution">
    <text evidence="1">The sequence shown here is derived from an EMBL/GenBank/DDBJ whole genome shotgun (WGS) entry which is preliminary data.</text>
</comment>